<feature type="compositionally biased region" description="Basic and acidic residues" evidence="1">
    <location>
        <begin position="32"/>
        <end position="48"/>
    </location>
</feature>
<organism evidence="3 4">
    <name type="scientific">Populus euphratica</name>
    <name type="common">Euphrates poplar</name>
    <dbReference type="NCBI Taxonomy" id="75702"/>
    <lineage>
        <taxon>Eukaryota</taxon>
        <taxon>Viridiplantae</taxon>
        <taxon>Streptophyta</taxon>
        <taxon>Embryophyta</taxon>
        <taxon>Tracheophyta</taxon>
        <taxon>Spermatophyta</taxon>
        <taxon>Magnoliopsida</taxon>
        <taxon>eudicotyledons</taxon>
        <taxon>Gunneridae</taxon>
        <taxon>Pentapetalae</taxon>
        <taxon>rosids</taxon>
        <taxon>fabids</taxon>
        <taxon>Malpighiales</taxon>
        <taxon>Salicaceae</taxon>
        <taxon>Saliceae</taxon>
        <taxon>Populus</taxon>
    </lineage>
</organism>
<protein>
    <submittedName>
        <fullName evidence="4">Uncharacterized protein LOC105142495</fullName>
    </submittedName>
</protein>
<name>A0AAJ6VJU7_POPEU</name>
<dbReference type="PANTHER" id="PTHR36043">
    <property type="entry name" value="2,3-BISPHOSPHOGLYCERATE-INDEPENDENT PHOSPHOGLYCERATE MUTASE"/>
    <property type="match status" value="1"/>
</dbReference>
<dbReference type="KEGG" id="peu:105142495"/>
<dbReference type="GeneID" id="105142495"/>
<proteinExistence type="predicted"/>
<keyword evidence="2" id="KW-0472">Membrane</keyword>
<dbReference type="PANTHER" id="PTHR36043:SF1">
    <property type="entry name" value="2,3-BISPHOSPHOGLYCERATE-INDEPENDENT PHOSPHOGLYCERATE MUTASE"/>
    <property type="match status" value="1"/>
</dbReference>
<sequence length="196" mass="22237">MNIQVSSISSTITRTQQKASSSRKPPFCSSRKPQDPKENGDTNGDKFSTDWDKAWSNFRKKGKKAFFSQFSPNKYVTWNPKRSNYPLSEEVDPIKRAERSNLRLWTSPEFTLGGAIIIVTFLLVYTIVVPSSGGFMFGTTSDLDRRLSKVCSNTATQHHWQNGFWQVGLWFDWFKTKATRCGLGSFQHLSAFGCLG</sequence>
<keyword evidence="3" id="KW-1185">Reference proteome</keyword>
<keyword evidence="2" id="KW-0812">Transmembrane</keyword>
<keyword evidence="2" id="KW-1133">Transmembrane helix</keyword>
<dbReference type="RefSeq" id="XP_011048455.1">
    <property type="nucleotide sequence ID" value="XM_011050153.1"/>
</dbReference>
<evidence type="ECO:0000256" key="1">
    <source>
        <dbReference type="SAM" id="MobiDB-lite"/>
    </source>
</evidence>
<reference evidence="4" key="1">
    <citation type="submission" date="2025-08" db="UniProtKB">
        <authorList>
            <consortium name="RefSeq"/>
        </authorList>
    </citation>
    <scope>IDENTIFICATION</scope>
</reference>
<feature type="compositionally biased region" description="Low complexity" evidence="1">
    <location>
        <begin position="1"/>
        <end position="17"/>
    </location>
</feature>
<evidence type="ECO:0000256" key="2">
    <source>
        <dbReference type="SAM" id="Phobius"/>
    </source>
</evidence>
<gene>
    <name evidence="4" type="primary">LOC105142495</name>
</gene>
<dbReference type="Proteomes" id="UP000694918">
    <property type="component" value="Unplaced"/>
</dbReference>
<feature type="region of interest" description="Disordered" evidence="1">
    <location>
        <begin position="1"/>
        <end position="48"/>
    </location>
</feature>
<evidence type="ECO:0000313" key="3">
    <source>
        <dbReference type="Proteomes" id="UP000694918"/>
    </source>
</evidence>
<dbReference type="AlphaFoldDB" id="A0AAJ6VJU7"/>
<accession>A0AAJ6VJU7</accession>
<feature type="transmembrane region" description="Helical" evidence="2">
    <location>
        <begin position="110"/>
        <end position="137"/>
    </location>
</feature>
<evidence type="ECO:0000313" key="4">
    <source>
        <dbReference type="RefSeq" id="XP_011048455.1"/>
    </source>
</evidence>